<sequence>EFLTGFHKRKVERRKAAVEEIKNKLREEQKRVREERHKEYLKMLKERKEALEDADELDDAITSTSESVQYDHPNHTVTVTTISDLDLSDTRLLESLTNHEARRSDDEGEKGDEEEKVEALPRKAGNPLLSKKIQSLSASLHSFTKQKKKSKEDERMKRSQGALSELILLLEVDFLPPSLHKPSSRHLCWVKDESDDVSVLSAGSLCILSPDCDLYVCDGDVSQDPDEELTFDSQCEGDSSSTGSSEEEEEDLFSLPRSRMTRLDPPSHRNNPRMWMEEATSRDTFTRRSSVPH</sequence>
<accession>A0A8J4TPP4</accession>
<dbReference type="InterPro" id="IPR019186">
    <property type="entry name" value="Nucleolar_protein_12"/>
</dbReference>
<evidence type="ECO:0000256" key="6">
    <source>
        <dbReference type="ARBA" id="ARBA00023242"/>
    </source>
</evidence>
<comment type="subcellular location">
    <subcellularLocation>
        <location evidence="1">Nucleus</location>
        <location evidence="1">Nucleolus</location>
    </subcellularLocation>
</comment>
<proteinExistence type="inferred from homology"/>
<feature type="coiled-coil region" evidence="7">
    <location>
        <begin position="8"/>
        <end position="54"/>
    </location>
</feature>
<feature type="compositionally biased region" description="Basic and acidic residues" evidence="8">
    <location>
        <begin position="96"/>
        <end position="105"/>
    </location>
</feature>
<dbReference type="GO" id="GO:0005730">
    <property type="term" value="C:nucleolus"/>
    <property type="evidence" value="ECO:0007669"/>
    <property type="project" value="UniProtKB-SubCell"/>
</dbReference>
<protein>
    <recommendedName>
        <fullName evidence="3">Nucleolar protein 12</fullName>
    </recommendedName>
</protein>
<dbReference type="Pfam" id="PF09805">
    <property type="entry name" value="Nop25"/>
    <property type="match status" value="1"/>
</dbReference>
<feature type="compositionally biased region" description="Acidic residues" evidence="8">
    <location>
        <begin position="106"/>
        <end position="116"/>
    </location>
</feature>
<gene>
    <name evidence="9" type="primary">nol12</name>
    <name evidence="9" type="ORF">DAT39_018671</name>
</gene>
<dbReference type="PANTHER" id="PTHR14577">
    <property type="entry name" value="NUCLEOLAR PROTEIN 12"/>
    <property type="match status" value="1"/>
</dbReference>
<feature type="region of interest" description="Disordered" evidence="8">
    <location>
        <begin position="56"/>
        <end position="75"/>
    </location>
</feature>
<comment type="caution">
    <text evidence="9">The sequence shown here is derived from an EMBL/GenBank/DDBJ whole genome shotgun (WGS) entry which is preliminary data.</text>
</comment>
<feature type="region of interest" description="Disordered" evidence="8">
    <location>
        <begin position="227"/>
        <end position="293"/>
    </location>
</feature>
<evidence type="ECO:0000313" key="9">
    <source>
        <dbReference type="EMBL" id="KAF5891638.1"/>
    </source>
</evidence>
<evidence type="ECO:0000313" key="10">
    <source>
        <dbReference type="Proteomes" id="UP000727407"/>
    </source>
</evidence>
<keyword evidence="4" id="KW-0699">rRNA-binding</keyword>
<dbReference type="PANTHER" id="PTHR14577:SF0">
    <property type="entry name" value="NUCLEOLAR PROTEIN 12"/>
    <property type="match status" value="1"/>
</dbReference>
<feature type="non-terminal residue" evidence="9">
    <location>
        <position position="1"/>
    </location>
</feature>
<feature type="non-terminal residue" evidence="9">
    <location>
        <position position="293"/>
    </location>
</feature>
<name>A0A8J4TPP4_CLAMG</name>
<feature type="region of interest" description="Disordered" evidence="8">
    <location>
        <begin position="96"/>
        <end position="124"/>
    </location>
</feature>
<keyword evidence="5 7" id="KW-0175">Coiled coil</keyword>
<evidence type="ECO:0000256" key="3">
    <source>
        <dbReference type="ARBA" id="ARBA00015520"/>
    </source>
</evidence>
<evidence type="ECO:0000256" key="4">
    <source>
        <dbReference type="ARBA" id="ARBA00022730"/>
    </source>
</evidence>
<keyword evidence="6" id="KW-0539">Nucleus</keyword>
<comment type="similarity">
    <text evidence="2">Belongs to the RRP17 family.</text>
</comment>
<keyword evidence="4" id="KW-0694">RNA-binding</keyword>
<evidence type="ECO:0000256" key="8">
    <source>
        <dbReference type="SAM" id="MobiDB-lite"/>
    </source>
</evidence>
<evidence type="ECO:0000256" key="1">
    <source>
        <dbReference type="ARBA" id="ARBA00004604"/>
    </source>
</evidence>
<dbReference type="EMBL" id="QNUK01000565">
    <property type="protein sequence ID" value="KAF5891638.1"/>
    <property type="molecule type" value="Genomic_DNA"/>
</dbReference>
<evidence type="ECO:0000256" key="2">
    <source>
        <dbReference type="ARBA" id="ARBA00007175"/>
    </source>
</evidence>
<dbReference type="AlphaFoldDB" id="A0A8J4TPP4"/>
<dbReference type="Proteomes" id="UP000727407">
    <property type="component" value="Unassembled WGS sequence"/>
</dbReference>
<reference evidence="9" key="1">
    <citation type="submission" date="2020-07" db="EMBL/GenBank/DDBJ databases">
        <title>Clarias magur genome sequencing, assembly and annotation.</title>
        <authorList>
            <person name="Kushwaha B."/>
            <person name="Kumar R."/>
            <person name="Das P."/>
            <person name="Joshi C.G."/>
            <person name="Kumar D."/>
            <person name="Nagpure N.S."/>
            <person name="Pandey M."/>
            <person name="Agarwal S."/>
            <person name="Srivastava S."/>
            <person name="Singh M."/>
            <person name="Sahoo L."/>
            <person name="Jayasankar P."/>
            <person name="Meher P.K."/>
            <person name="Koringa P.G."/>
            <person name="Iquebal M.A."/>
            <person name="Das S.P."/>
            <person name="Bit A."/>
            <person name="Patnaik S."/>
            <person name="Patel N."/>
            <person name="Shah T.M."/>
            <person name="Hinsu A."/>
            <person name="Jena J.K."/>
        </authorList>
    </citation>
    <scope>NUCLEOTIDE SEQUENCE</scope>
    <source>
        <strain evidence="9">CIFAMagur01</strain>
        <tissue evidence="9">Testis</tissue>
    </source>
</reference>
<keyword evidence="10" id="KW-1185">Reference proteome</keyword>
<evidence type="ECO:0000256" key="5">
    <source>
        <dbReference type="ARBA" id="ARBA00023054"/>
    </source>
</evidence>
<feature type="compositionally biased region" description="Basic and acidic residues" evidence="8">
    <location>
        <begin position="275"/>
        <end position="286"/>
    </location>
</feature>
<dbReference type="OrthoDB" id="551633at2759"/>
<dbReference type="GO" id="GO:0019843">
    <property type="term" value="F:rRNA binding"/>
    <property type="evidence" value="ECO:0007669"/>
    <property type="project" value="UniProtKB-KW"/>
</dbReference>
<organism evidence="9 10">
    <name type="scientific">Clarias magur</name>
    <name type="common">Asian catfish</name>
    <name type="synonym">Macropteronotus magur</name>
    <dbReference type="NCBI Taxonomy" id="1594786"/>
    <lineage>
        <taxon>Eukaryota</taxon>
        <taxon>Metazoa</taxon>
        <taxon>Chordata</taxon>
        <taxon>Craniata</taxon>
        <taxon>Vertebrata</taxon>
        <taxon>Euteleostomi</taxon>
        <taxon>Actinopterygii</taxon>
        <taxon>Neopterygii</taxon>
        <taxon>Teleostei</taxon>
        <taxon>Ostariophysi</taxon>
        <taxon>Siluriformes</taxon>
        <taxon>Clariidae</taxon>
        <taxon>Clarias</taxon>
    </lineage>
</organism>
<evidence type="ECO:0000256" key="7">
    <source>
        <dbReference type="SAM" id="Coils"/>
    </source>
</evidence>